<keyword evidence="1" id="KW-0614">Plasmid</keyword>
<evidence type="ECO:0000313" key="1">
    <source>
        <dbReference type="EMBL" id="QJX80214.1"/>
    </source>
</evidence>
<gene>
    <name evidence="1" type="ORF">FDZ14_29395</name>
</gene>
<name>A0A6M6E3K2_PRIMG</name>
<accession>A0A6M6E3K2</accession>
<dbReference type="EMBL" id="CP045273">
    <property type="protein sequence ID" value="QJX80214.1"/>
    <property type="molecule type" value="Genomic_DNA"/>
</dbReference>
<geneLocation type="plasmid" evidence="2">
    <name>pfdu301a</name>
</geneLocation>
<proteinExistence type="predicted"/>
<dbReference type="AlphaFoldDB" id="A0A6M6E3K2"/>
<reference evidence="1 2" key="1">
    <citation type="submission" date="2019-10" db="EMBL/GenBank/DDBJ databases">
        <title>Complete genome sequences for adaption low water activity.</title>
        <authorList>
            <person name="Zhao L."/>
            <person name="Zhong J."/>
        </authorList>
    </citation>
    <scope>NUCLEOTIDE SEQUENCE [LARGE SCALE GENOMIC DNA]</scope>
    <source>
        <strain evidence="1 2">FDU301</strain>
        <plasmid evidence="2">pfdu301a</plasmid>
    </source>
</reference>
<evidence type="ECO:0000313" key="2">
    <source>
        <dbReference type="Proteomes" id="UP000501076"/>
    </source>
</evidence>
<sequence length="130" mass="15354">MSAHDFYTIVQQNKQGNLDFFEAVDFIEFKEYMKDTIRIYEKNTDISHQQFAKVPNNVEGLWFVATLTKNKQLAGYEFRTAGELRARMPMLLNEALKYGDYHIEHSVVIYPPTARLVEESMWRHKLETCL</sequence>
<organism evidence="1 2">
    <name type="scientific">Priestia megaterium</name>
    <name type="common">Bacillus megaterium</name>
    <dbReference type="NCBI Taxonomy" id="1404"/>
    <lineage>
        <taxon>Bacteria</taxon>
        <taxon>Bacillati</taxon>
        <taxon>Bacillota</taxon>
        <taxon>Bacilli</taxon>
        <taxon>Bacillales</taxon>
        <taxon>Bacillaceae</taxon>
        <taxon>Priestia</taxon>
    </lineage>
</organism>
<dbReference type="Proteomes" id="UP000501076">
    <property type="component" value="Plasmid pFDU301A"/>
</dbReference>
<dbReference type="RefSeq" id="WP_171778197.1">
    <property type="nucleotide sequence ID" value="NZ_CP045273.1"/>
</dbReference>
<protein>
    <submittedName>
        <fullName evidence="1">Uncharacterized protein</fullName>
    </submittedName>
</protein>